<dbReference type="Gene3D" id="1.25.40.10">
    <property type="entry name" value="Tetratricopeptide repeat domain"/>
    <property type="match status" value="1"/>
</dbReference>
<dbReference type="Proteomes" id="UP000265618">
    <property type="component" value="Unassembled WGS sequence"/>
</dbReference>
<protein>
    <recommendedName>
        <fullName evidence="3">Tetratricopeptide repeat protein</fullName>
    </recommendedName>
</protein>
<proteinExistence type="predicted"/>
<evidence type="ECO:0008006" key="3">
    <source>
        <dbReference type="Google" id="ProtNLM"/>
    </source>
</evidence>
<comment type="caution">
    <text evidence="1">The sequence shown here is derived from an EMBL/GenBank/DDBJ whole genome shotgun (WGS) entry which is preliminary data.</text>
</comment>
<dbReference type="EMBL" id="BDIP01001314">
    <property type="protein sequence ID" value="GIQ84123.1"/>
    <property type="molecule type" value="Genomic_DNA"/>
</dbReference>
<accession>A0A9K3CVK7</accession>
<gene>
    <name evidence="1" type="ORF">KIPB_005565</name>
</gene>
<dbReference type="SUPFAM" id="SSF48452">
    <property type="entry name" value="TPR-like"/>
    <property type="match status" value="1"/>
</dbReference>
<sequence length="87" mass="9844">MPLPAKVQQLLQSNDFAQTYAEAVQVLKGQHDTESRRELVLVVNMCLSEMREFEKCVDQMQKHLESDPEFAEGFCSLGNALRETGKA</sequence>
<feature type="non-terminal residue" evidence="1">
    <location>
        <position position="1"/>
    </location>
</feature>
<organism evidence="1 2">
    <name type="scientific">Kipferlia bialata</name>
    <dbReference type="NCBI Taxonomy" id="797122"/>
    <lineage>
        <taxon>Eukaryota</taxon>
        <taxon>Metamonada</taxon>
        <taxon>Carpediemonas-like organisms</taxon>
        <taxon>Kipferlia</taxon>
    </lineage>
</organism>
<reference evidence="1 2" key="1">
    <citation type="journal article" date="2018" name="PLoS ONE">
        <title>The draft genome of Kipferlia bialata reveals reductive genome evolution in fornicate parasites.</title>
        <authorList>
            <person name="Tanifuji G."/>
            <person name="Takabayashi S."/>
            <person name="Kume K."/>
            <person name="Takagi M."/>
            <person name="Nakayama T."/>
            <person name="Kamikawa R."/>
            <person name="Inagaki Y."/>
            <person name="Hashimoto T."/>
        </authorList>
    </citation>
    <scope>NUCLEOTIDE SEQUENCE [LARGE SCALE GENOMIC DNA]</scope>
    <source>
        <strain evidence="1">NY0173</strain>
    </source>
</reference>
<keyword evidence="2" id="KW-1185">Reference proteome</keyword>
<evidence type="ECO:0000313" key="2">
    <source>
        <dbReference type="Proteomes" id="UP000265618"/>
    </source>
</evidence>
<name>A0A9K3CVK7_9EUKA</name>
<dbReference type="InterPro" id="IPR011990">
    <property type="entry name" value="TPR-like_helical_dom_sf"/>
</dbReference>
<dbReference type="AlphaFoldDB" id="A0A9K3CVK7"/>
<evidence type="ECO:0000313" key="1">
    <source>
        <dbReference type="EMBL" id="GIQ84123.1"/>
    </source>
</evidence>